<evidence type="ECO:0000256" key="1">
    <source>
        <dbReference type="SAM" id="Phobius"/>
    </source>
</evidence>
<feature type="transmembrane region" description="Helical" evidence="1">
    <location>
        <begin position="16"/>
        <end position="36"/>
    </location>
</feature>
<feature type="non-terminal residue" evidence="2">
    <location>
        <position position="1"/>
    </location>
</feature>
<comment type="caution">
    <text evidence="2">The sequence shown here is derived from an EMBL/GenBank/DDBJ whole genome shotgun (WGS) entry which is preliminary data.</text>
</comment>
<name>A0AAV4RU28_9ARAC</name>
<proteinExistence type="predicted"/>
<dbReference type="AlphaFoldDB" id="A0AAV4RU28"/>
<keyword evidence="1" id="KW-1133">Transmembrane helix</keyword>
<keyword evidence="3" id="KW-1185">Reference proteome</keyword>
<dbReference type="EMBL" id="BPLQ01006568">
    <property type="protein sequence ID" value="GIY23622.1"/>
    <property type="molecule type" value="Genomic_DNA"/>
</dbReference>
<reference evidence="2 3" key="1">
    <citation type="submission" date="2021-06" db="EMBL/GenBank/DDBJ databases">
        <title>Caerostris darwini draft genome.</title>
        <authorList>
            <person name="Kono N."/>
            <person name="Arakawa K."/>
        </authorList>
    </citation>
    <scope>NUCLEOTIDE SEQUENCE [LARGE SCALE GENOMIC DNA]</scope>
</reference>
<evidence type="ECO:0000313" key="3">
    <source>
        <dbReference type="Proteomes" id="UP001054837"/>
    </source>
</evidence>
<organism evidence="2 3">
    <name type="scientific">Caerostris darwini</name>
    <dbReference type="NCBI Taxonomy" id="1538125"/>
    <lineage>
        <taxon>Eukaryota</taxon>
        <taxon>Metazoa</taxon>
        <taxon>Ecdysozoa</taxon>
        <taxon>Arthropoda</taxon>
        <taxon>Chelicerata</taxon>
        <taxon>Arachnida</taxon>
        <taxon>Araneae</taxon>
        <taxon>Araneomorphae</taxon>
        <taxon>Entelegynae</taxon>
        <taxon>Araneoidea</taxon>
        <taxon>Araneidae</taxon>
        <taxon>Caerostris</taxon>
    </lineage>
</organism>
<keyword evidence="1" id="KW-0812">Transmembrane</keyword>
<dbReference type="Proteomes" id="UP001054837">
    <property type="component" value="Unassembled WGS sequence"/>
</dbReference>
<accession>A0AAV4RU28</accession>
<sequence length="67" mass="7583">SSGCPVFVAPSLSKTLLGFCCSIVIRVMEALFLGGVERSRWLEKGPRTLKFRGDPHEQEEFERDKIQ</sequence>
<evidence type="ECO:0000313" key="2">
    <source>
        <dbReference type="EMBL" id="GIY23622.1"/>
    </source>
</evidence>
<protein>
    <submittedName>
        <fullName evidence="2">Uncharacterized protein</fullName>
    </submittedName>
</protein>
<gene>
    <name evidence="2" type="ORF">CDAR_91661</name>
</gene>
<keyword evidence="1" id="KW-0472">Membrane</keyword>